<reference evidence="3" key="2">
    <citation type="journal article" date="2021" name="Genome Biol. Evol.">
        <title>Developing a high-quality reference genome for a parasitic bivalve with doubly uniparental inheritance (Bivalvia: Unionida).</title>
        <authorList>
            <person name="Smith C.H."/>
        </authorList>
    </citation>
    <scope>NUCLEOTIDE SEQUENCE</scope>
    <source>
        <strain evidence="3">CHS0354</strain>
        <tissue evidence="3">Mantle</tissue>
    </source>
</reference>
<dbReference type="EMBL" id="JAEAOA010000486">
    <property type="protein sequence ID" value="KAK3590662.1"/>
    <property type="molecule type" value="Genomic_DNA"/>
</dbReference>
<evidence type="ECO:0000256" key="1">
    <source>
        <dbReference type="SAM" id="MobiDB-lite"/>
    </source>
</evidence>
<protein>
    <recommendedName>
        <fullName evidence="2">ZP domain-containing protein</fullName>
    </recommendedName>
</protein>
<evidence type="ECO:0000259" key="2">
    <source>
        <dbReference type="PROSITE" id="PS51034"/>
    </source>
</evidence>
<dbReference type="PANTHER" id="PTHR46560:SF7">
    <property type="entry name" value="RE59626P"/>
    <property type="match status" value="1"/>
</dbReference>
<dbReference type="Proteomes" id="UP001195483">
    <property type="component" value="Unassembled WGS sequence"/>
</dbReference>
<dbReference type="PANTHER" id="PTHR46560">
    <property type="entry name" value="CYPHER, ISOFORM B"/>
    <property type="match status" value="1"/>
</dbReference>
<reference evidence="3" key="1">
    <citation type="journal article" date="2021" name="Genome Biol. Evol.">
        <title>A High-Quality Reference Genome for a Parasitic Bivalve with Doubly Uniparental Inheritance (Bivalvia: Unionida).</title>
        <authorList>
            <person name="Smith C.H."/>
        </authorList>
    </citation>
    <scope>NUCLEOTIDE SEQUENCE</scope>
    <source>
        <strain evidence="3">CHS0354</strain>
    </source>
</reference>
<feature type="region of interest" description="Disordered" evidence="1">
    <location>
        <begin position="384"/>
        <end position="407"/>
    </location>
</feature>
<keyword evidence="4" id="KW-1185">Reference proteome</keyword>
<feature type="compositionally biased region" description="Polar residues" evidence="1">
    <location>
        <begin position="387"/>
        <end position="396"/>
    </location>
</feature>
<gene>
    <name evidence="3" type="ORF">CHS0354_007160</name>
</gene>
<dbReference type="AlphaFoldDB" id="A0AAE0SEN9"/>
<evidence type="ECO:0000313" key="4">
    <source>
        <dbReference type="Proteomes" id="UP001195483"/>
    </source>
</evidence>
<reference evidence="3" key="3">
    <citation type="submission" date="2023-05" db="EMBL/GenBank/DDBJ databases">
        <authorList>
            <person name="Smith C.H."/>
        </authorList>
    </citation>
    <scope>NUCLEOTIDE SEQUENCE</scope>
    <source>
        <strain evidence="3">CHS0354</strain>
        <tissue evidence="3">Mantle</tissue>
    </source>
</reference>
<evidence type="ECO:0000313" key="3">
    <source>
        <dbReference type="EMBL" id="KAK3590662.1"/>
    </source>
</evidence>
<comment type="caution">
    <text evidence="3">The sequence shown here is derived from an EMBL/GenBank/DDBJ whole genome shotgun (WGS) entry which is preliminary data.</text>
</comment>
<dbReference type="InterPro" id="IPR001507">
    <property type="entry name" value="ZP_dom"/>
</dbReference>
<dbReference type="PROSITE" id="PS51034">
    <property type="entry name" value="ZP_2"/>
    <property type="match status" value="1"/>
</dbReference>
<feature type="domain" description="ZP" evidence="2">
    <location>
        <begin position="94"/>
        <end position="338"/>
    </location>
</feature>
<proteinExistence type="predicted"/>
<name>A0AAE0SEN9_9BIVA</name>
<sequence>MTCSTRFCHSHQNNDNFVLTNVGRAADIVQYLSKSNLPIYQFALIYYWLNSPEDYDTFWLKMIQAINLIAITSAVLCLTSAKTSIGADDSLTYECTKTTVIITGKNATNYGSIFAVPINTTNTRDVCSVKKITQNGSTIFEISGCNVTNPITIIMMQERQNWTQDAMVIGGRLTAEYELQCNDVYLGGVNMTKSFNLSKVVNMNVDTSHHQPSFTLNMEIQTTDHKGLNKTVSIGTELLLVITGTHGFKMHTQFCVARSFPDLTGHAKPLITNGVADDPMIMTNFSDQTISQTDNKTDIIVAHLYAFHFLNSDTIHVECTVSVCQNDDNSCPVLSSSTTKLPPNAALGTRTGASGIQQTTNLKTNTTKQGALTITSTTIASTINSTKPASSSQTSVKSRRKRNVGNSVPHTRTVRTTLRVVDKNIAIDNTPVSSSAYRVSTFWTASTFICIALQVARP</sequence>
<accession>A0AAE0SEN9</accession>
<organism evidence="3 4">
    <name type="scientific">Potamilus streckersoni</name>
    <dbReference type="NCBI Taxonomy" id="2493646"/>
    <lineage>
        <taxon>Eukaryota</taxon>
        <taxon>Metazoa</taxon>
        <taxon>Spiralia</taxon>
        <taxon>Lophotrochozoa</taxon>
        <taxon>Mollusca</taxon>
        <taxon>Bivalvia</taxon>
        <taxon>Autobranchia</taxon>
        <taxon>Heteroconchia</taxon>
        <taxon>Palaeoheterodonta</taxon>
        <taxon>Unionida</taxon>
        <taxon>Unionoidea</taxon>
        <taxon>Unionidae</taxon>
        <taxon>Ambleminae</taxon>
        <taxon>Lampsilini</taxon>
        <taxon>Potamilus</taxon>
    </lineage>
</organism>